<evidence type="ECO:0000313" key="7">
    <source>
        <dbReference type="Proteomes" id="UP000184476"/>
    </source>
</evidence>
<dbReference type="STRING" id="112248.SAMN05444392_10234"/>
<dbReference type="RefSeq" id="WP_073154068.1">
    <property type="nucleotide sequence ID" value="NZ_FQVL01000002.1"/>
</dbReference>
<dbReference type="SMART" id="SM00422">
    <property type="entry name" value="HTH_MERR"/>
    <property type="match status" value="1"/>
</dbReference>
<dbReference type="InterPro" id="IPR036244">
    <property type="entry name" value="TipA-like_antibiotic-bd"/>
</dbReference>
<proteinExistence type="predicted"/>
<organism evidence="6 7">
    <name type="scientific">Seinonella peptonophila</name>
    <dbReference type="NCBI Taxonomy" id="112248"/>
    <lineage>
        <taxon>Bacteria</taxon>
        <taxon>Bacillati</taxon>
        <taxon>Bacillota</taxon>
        <taxon>Bacilli</taxon>
        <taxon>Bacillales</taxon>
        <taxon>Thermoactinomycetaceae</taxon>
        <taxon>Seinonella</taxon>
    </lineage>
</organism>
<gene>
    <name evidence="6" type="ORF">SAMN05444392_10234</name>
</gene>
<protein>
    <submittedName>
        <fullName evidence="6">DNA-binding transcriptional regulator, MerR family</fullName>
    </submittedName>
</protein>
<dbReference type="InterPro" id="IPR009061">
    <property type="entry name" value="DNA-bd_dom_put_sf"/>
</dbReference>
<dbReference type="SUPFAM" id="SSF89082">
    <property type="entry name" value="Antibiotic binding domain of TipA-like multidrug resistance regulators"/>
    <property type="match status" value="1"/>
</dbReference>
<dbReference type="PANTHER" id="PTHR30204:SF90">
    <property type="entry name" value="HTH-TYPE TRANSCRIPTIONAL ACTIVATOR MTA"/>
    <property type="match status" value="1"/>
</dbReference>
<dbReference type="Gene3D" id="1.10.490.50">
    <property type="entry name" value="Antibiotic binding domain of TipA-like multidrug resistance regulators"/>
    <property type="match status" value="1"/>
</dbReference>
<dbReference type="EMBL" id="FQVL01000002">
    <property type="protein sequence ID" value="SHE60374.1"/>
    <property type="molecule type" value="Genomic_DNA"/>
</dbReference>
<dbReference type="AlphaFoldDB" id="A0A1M4UUK9"/>
<keyword evidence="4" id="KW-0804">Transcription</keyword>
<dbReference type="PROSITE" id="PS50937">
    <property type="entry name" value="HTH_MERR_2"/>
    <property type="match status" value="1"/>
</dbReference>
<evidence type="ECO:0000313" key="6">
    <source>
        <dbReference type="EMBL" id="SHE60374.1"/>
    </source>
</evidence>
<dbReference type="InterPro" id="IPR047057">
    <property type="entry name" value="MerR_fam"/>
</dbReference>
<name>A0A1M4UUK9_9BACL</name>
<feature type="domain" description="HTH merR-type" evidence="5">
    <location>
        <begin position="2"/>
        <end position="71"/>
    </location>
</feature>
<dbReference type="GO" id="GO:0003677">
    <property type="term" value="F:DNA binding"/>
    <property type="evidence" value="ECO:0007669"/>
    <property type="project" value="UniProtKB-KW"/>
</dbReference>
<dbReference type="PRINTS" id="PR00040">
    <property type="entry name" value="HTHMERR"/>
</dbReference>
<dbReference type="InterPro" id="IPR012925">
    <property type="entry name" value="TipAS_dom"/>
</dbReference>
<reference evidence="6 7" key="1">
    <citation type="submission" date="2016-11" db="EMBL/GenBank/DDBJ databases">
        <authorList>
            <person name="Jaros S."/>
            <person name="Januszkiewicz K."/>
            <person name="Wedrychowicz H."/>
        </authorList>
    </citation>
    <scope>NUCLEOTIDE SEQUENCE [LARGE SCALE GENOMIC DNA]</scope>
    <source>
        <strain evidence="6 7">DSM 44666</strain>
    </source>
</reference>
<keyword evidence="3" id="KW-0010">Activator</keyword>
<dbReference type="GO" id="GO:0003700">
    <property type="term" value="F:DNA-binding transcription factor activity"/>
    <property type="evidence" value="ECO:0007669"/>
    <property type="project" value="InterPro"/>
</dbReference>
<evidence type="ECO:0000256" key="4">
    <source>
        <dbReference type="ARBA" id="ARBA00023163"/>
    </source>
</evidence>
<dbReference type="Gene3D" id="1.10.1660.10">
    <property type="match status" value="1"/>
</dbReference>
<dbReference type="Pfam" id="PF13411">
    <property type="entry name" value="MerR_1"/>
    <property type="match status" value="1"/>
</dbReference>
<accession>A0A1M4UUK9</accession>
<evidence type="ECO:0000256" key="1">
    <source>
        <dbReference type="ARBA" id="ARBA00023015"/>
    </source>
</evidence>
<dbReference type="CDD" id="cd01106">
    <property type="entry name" value="HTH_TipAL-Mta"/>
    <property type="match status" value="1"/>
</dbReference>
<dbReference type="PANTHER" id="PTHR30204">
    <property type="entry name" value="REDOX-CYCLING DRUG-SENSING TRANSCRIPTIONAL ACTIVATOR SOXR"/>
    <property type="match status" value="1"/>
</dbReference>
<evidence type="ECO:0000256" key="2">
    <source>
        <dbReference type="ARBA" id="ARBA00023125"/>
    </source>
</evidence>
<dbReference type="OrthoDB" id="9814833at2"/>
<dbReference type="SUPFAM" id="SSF46955">
    <property type="entry name" value="Putative DNA-binding domain"/>
    <property type="match status" value="1"/>
</dbReference>
<keyword evidence="7" id="KW-1185">Reference proteome</keyword>
<dbReference type="Proteomes" id="UP000184476">
    <property type="component" value="Unassembled WGS sequence"/>
</dbReference>
<keyword evidence="1" id="KW-0805">Transcription regulation</keyword>
<dbReference type="Pfam" id="PF07739">
    <property type="entry name" value="TipAS"/>
    <property type="match status" value="1"/>
</dbReference>
<sequence>MLLTVKEMSKLADVSIKTLHHYHKIGLLLPAQVTEAGYRLYGQKELERLQGILFFRELDFPLKMIHKILDSNLDRISILKQQKKLFLKRIQKLHQLINTIDESIHSTVKGEHMDQSNLFRGFSSEAEWEEALQEQNEHLTQAYQYDLLKENSIQIEEMNEAAIEAQRFTSKMIAALQNKLTANDDQVQAIVKQHLHYLNTHGHQIKPSDYLQQTRFFIEDDFHREMLESQQPGLAYYLHVAAISYAETQQK</sequence>
<keyword evidence="2 6" id="KW-0238">DNA-binding</keyword>
<evidence type="ECO:0000259" key="5">
    <source>
        <dbReference type="PROSITE" id="PS50937"/>
    </source>
</evidence>
<dbReference type="InterPro" id="IPR000551">
    <property type="entry name" value="MerR-type_HTH_dom"/>
</dbReference>
<evidence type="ECO:0000256" key="3">
    <source>
        <dbReference type="ARBA" id="ARBA00023159"/>
    </source>
</evidence>